<dbReference type="AlphaFoldDB" id="A0A4R5L6A6"/>
<dbReference type="GO" id="GO:0006355">
    <property type="term" value="P:regulation of DNA-templated transcription"/>
    <property type="evidence" value="ECO:0007669"/>
    <property type="project" value="InterPro"/>
</dbReference>
<dbReference type="OrthoDB" id="6120865at2"/>
<dbReference type="GO" id="GO:0003677">
    <property type="term" value="F:DNA binding"/>
    <property type="evidence" value="ECO:0007669"/>
    <property type="project" value="UniProtKB-KW"/>
</dbReference>
<evidence type="ECO:0000256" key="2">
    <source>
        <dbReference type="ARBA" id="ARBA00023125"/>
    </source>
</evidence>
<keyword evidence="1" id="KW-0805">Transcription regulation</keyword>
<keyword evidence="3" id="KW-0804">Transcription</keyword>
<dbReference type="InterPro" id="IPR016032">
    <property type="entry name" value="Sig_transdc_resp-reg_C-effctor"/>
</dbReference>
<dbReference type="Pfam" id="PF00196">
    <property type="entry name" value="GerE"/>
    <property type="match status" value="1"/>
</dbReference>
<keyword evidence="2" id="KW-0238">DNA-binding</keyword>
<dbReference type="InterPro" id="IPR036388">
    <property type="entry name" value="WH-like_DNA-bd_sf"/>
</dbReference>
<dbReference type="PROSITE" id="PS50043">
    <property type="entry name" value="HTH_LUXR_2"/>
    <property type="match status" value="1"/>
</dbReference>
<protein>
    <submittedName>
        <fullName evidence="5">LuxR family transcriptional regulator</fullName>
    </submittedName>
</protein>
<name>A0A4R5L6A6_9BURK</name>
<feature type="domain" description="HTH luxR-type" evidence="4">
    <location>
        <begin position="208"/>
        <end position="273"/>
    </location>
</feature>
<dbReference type="SMART" id="SM00421">
    <property type="entry name" value="HTH_LUXR"/>
    <property type="match status" value="1"/>
</dbReference>
<dbReference type="RefSeq" id="WP_133188146.1">
    <property type="nucleotide sequence ID" value="NZ_SMOD01000039.1"/>
</dbReference>
<dbReference type="CDD" id="cd06170">
    <property type="entry name" value="LuxR_C_like"/>
    <property type="match status" value="1"/>
</dbReference>
<evidence type="ECO:0000256" key="3">
    <source>
        <dbReference type="ARBA" id="ARBA00023163"/>
    </source>
</evidence>
<evidence type="ECO:0000313" key="5">
    <source>
        <dbReference type="EMBL" id="TDG03518.1"/>
    </source>
</evidence>
<gene>
    <name evidence="5" type="ORF">E1N52_34035</name>
</gene>
<dbReference type="SUPFAM" id="SSF46894">
    <property type="entry name" value="C-terminal effector domain of the bipartite response regulators"/>
    <property type="match status" value="1"/>
</dbReference>
<dbReference type="EMBL" id="SMOD01000039">
    <property type="protein sequence ID" value="TDG03518.1"/>
    <property type="molecule type" value="Genomic_DNA"/>
</dbReference>
<reference evidence="5 6" key="1">
    <citation type="submission" date="2019-03" db="EMBL/GenBank/DDBJ databases">
        <title>Paraburkholderia sp. isolated from native Mimosa gymnas in Guartela State Park, Brazil.</title>
        <authorList>
            <person name="Paulitsch F."/>
            <person name="Hungria M."/>
            <person name="Delamuta J.R.M."/>
            <person name="Ribeiro R.A."/>
            <person name="Dall'Agnol R."/>
            <person name="Silva J.S.B."/>
        </authorList>
    </citation>
    <scope>NUCLEOTIDE SEQUENCE [LARGE SCALE GENOMIC DNA]</scope>
    <source>
        <strain evidence="5 6">CNPSo 3008</strain>
    </source>
</reference>
<organism evidence="5 6">
    <name type="scientific">Paraburkholderia guartelaensis</name>
    <dbReference type="NCBI Taxonomy" id="2546446"/>
    <lineage>
        <taxon>Bacteria</taxon>
        <taxon>Pseudomonadati</taxon>
        <taxon>Pseudomonadota</taxon>
        <taxon>Betaproteobacteria</taxon>
        <taxon>Burkholderiales</taxon>
        <taxon>Burkholderiaceae</taxon>
        <taxon>Paraburkholderia</taxon>
    </lineage>
</organism>
<accession>A0A4R5L6A6</accession>
<dbReference type="Gene3D" id="1.10.10.10">
    <property type="entry name" value="Winged helix-like DNA-binding domain superfamily/Winged helix DNA-binding domain"/>
    <property type="match status" value="1"/>
</dbReference>
<evidence type="ECO:0000313" key="6">
    <source>
        <dbReference type="Proteomes" id="UP000295606"/>
    </source>
</evidence>
<evidence type="ECO:0000256" key="1">
    <source>
        <dbReference type="ARBA" id="ARBA00023015"/>
    </source>
</evidence>
<dbReference type="PANTHER" id="PTHR44688:SF16">
    <property type="entry name" value="DNA-BINDING TRANSCRIPTIONAL ACTIVATOR DEVR_DOSR"/>
    <property type="match status" value="1"/>
</dbReference>
<proteinExistence type="predicted"/>
<sequence length="279" mass="31193">MSINLSEPGPEFSWIGEAIDFVGSERSYAAAFQLLNMNLAFEMVSIVAYRGKTRPVLLFDTFGDTPYREGLTNFVELSYVLSPCYQAYLDGIEPGAYRMKDLVPKEYPISQSFKSVPAAWSEKEEMRYITRGWPEQREELLLLVQLPDGAMAEVSFLRPSSLSGFGAQEVSSLEAMEPFVSAVVRANWACFVRDATLPHDNAVNVAFESFGKDLLSAREIEVIRLILQGHSSVSISLRLNIAITTVKSHRKNAYAKLHIATQSELMALYVRWLESASNG</sequence>
<evidence type="ECO:0000259" key="4">
    <source>
        <dbReference type="PROSITE" id="PS50043"/>
    </source>
</evidence>
<dbReference type="Proteomes" id="UP000295606">
    <property type="component" value="Unassembled WGS sequence"/>
</dbReference>
<dbReference type="PRINTS" id="PR00038">
    <property type="entry name" value="HTHLUXR"/>
</dbReference>
<dbReference type="PANTHER" id="PTHR44688">
    <property type="entry name" value="DNA-BINDING TRANSCRIPTIONAL ACTIVATOR DEVR_DOSR"/>
    <property type="match status" value="1"/>
</dbReference>
<comment type="caution">
    <text evidence="5">The sequence shown here is derived from an EMBL/GenBank/DDBJ whole genome shotgun (WGS) entry which is preliminary data.</text>
</comment>
<dbReference type="PROSITE" id="PS00622">
    <property type="entry name" value="HTH_LUXR_1"/>
    <property type="match status" value="1"/>
</dbReference>
<dbReference type="InterPro" id="IPR000792">
    <property type="entry name" value="Tscrpt_reg_LuxR_C"/>
</dbReference>